<proteinExistence type="predicted"/>
<reference evidence="2" key="2">
    <citation type="submission" date="2023-06" db="EMBL/GenBank/DDBJ databases">
        <authorList>
            <consortium name="Lawrence Berkeley National Laboratory"/>
            <person name="Mondo S.J."/>
            <person name="Hensen N."/>
            <person name="Bonometti L."/>
            <person name="Westerberg I."/>
            <person name="Brannstrom I.O."/>
            <person name="Guillou S."/>
            <person name="Cros-Aarteil S."/>
            <person name="Calhoun S."/>
            <person name="Haridas S."/>
            <person name="Kuo A."/>
            <person name="Pangilinan J."/>
            <person name="Riley R."/>
            <person name="Labutti K."/>
            <person name="Andreopoulos B."/>
            <person name="Lipzen A."/>
            <person name="Chen C."/>
            <person name="Yanf M."/>
            <person name="Daum C."/>
            <person name="Ng V."/>
            <person name="Clum A."/>
            <person name="Steindorff A."/>
            <person name="Ohm R."/>
            <person name="Martin F."/>
            <person name="Silar P."/>
            <person name="Natvig D."/>
            <person name="Lalanne C."/>
            <person name="Gautier V."/>
            <person name="Ament-Velasquez S.L."/>
            <person name="Kruys A."/>
            <person name="Hutchinson M.I."/>
            <person name="Powell A.J."/>
            <person name="Barry K."/>
            <person name="Miller A.N."/>
            <person name="Grigoriev I.V."/>
            <person name="Debuchy R."/>
            <person name="Gladieux P."/>
            <person name="Thoren M.H."/>
            <person name="Johannesson H."/>
        </authorList>
    </citation>
    <scope>NUCLEOTIDE SEQUENCE</scope>
    <source>
        <strain evidence="2">CBS 333.67</strain>
    </source>
</reference>
<name>A0AAJ0GL11_9PEZI</name>
<evidence type="ECO:0000313" key="2">
    <source>
        <dbReference type="EMBL" id="KAK3301842.1"/>
    </source>
</evidence>
<reference evidence="2" key="1">
    <citation type="journal article" date="2023" name="Mol. Phylogenet. Evol.">
        <title>Genome-scale phylogeny and comparative genomics of the fungal order Sordariales.</title>
        <authorList>
            <person name="Hensen N."/>
            <person name="Bonometti L."/>
            <person name="Westerberg I."/>
            <person name="Brannstrom I.O."/>
            <person name="Guillou S."/>
            <person name="Cros-Aarteil S."/>
            <person name="Calhoun S."/>
            <person name="Haridas S."/>
            <person name="Kuo A."/>
            <person name="Mondo S."/>
            <person name="Pangilinan J."/>
            <person name="Riley R."/>
            <person name="LaButti K."/>
            <person name="Andreopoulos B."/>
            <person name="Lipzen A."/>
            <person name="Chen C."/>
            <person name="Yan M."/>
            <person name="Daum C."/>
            <person name="Ng V."/>
            <person name="Clum A."/>
            <person name="Steindorff A."/>
            <person name="Ohm R.A."/>
            <person name="Martin F."/>
            <person name="Silar P."/>
            <person name="Natvig D.O."/>
            <person name="Lalanne C."/>
            <person name="Gautier V."/>
            <person name="Ament-Velasquez S.L."/>
            <person name="Kruys A."/>
            <person name="Hutchinson M.I."/>
            <person name="Powell A.J."/>
            <person name="Barry K."/>
            <person name="Miller A.N."/>
            <person name="Grigoriev I.V."/>
            <person name="Debuchy R."/>
            <person name="Gladieux P."/>
            <person name="Hiltunen Thoren M."/>
            <person name="Johannesson H."/>
        </authorList>
    </citation>
    <scope>NUCLEOTIDE SEQUENCE</scope>
    <source>
        <strain evidence="2">CBS 333.67</strain>
    </source>
</reference>
<evidence type="ECO:0000256" key="1">
    <source>
        <dbReference type="SAM" id="MobiDB-lite"/>
    </source>
</evidence>
<keyword evidence="3" id="KW-1185">Reference proteome</keyword>
<dbReference type="Proteomes" id="UP001273166">
    <property type="component" value="Unassembled WGS sequence"/>
</dbReference>
<protein>
    <submittedName>
        <fullName evidence="2">Uncharacterized protein</fullName>
    </submittedName>
</protein>
<evidence type="ECO:0000313" key="3">
    <source>
        <dbReference type="Proteomes" id="UP001273166"/>
    </source>
</evidence>
<comment type="caution">
    <text evidence="2">The sequence shown here is derived from an EMBL/GenBank/DDBJ whole genome shotgun (WGS) entry which is preliminary data.</text>
</comment>
<dbReference type="GeneID" id="87882926"/>
<gene>
    <name evidence="2" type="ORF">B0T15DRAFT_324865</name>
</gene>
<dbReference type="AlphaFoldDB" id="A0AAJ0GL11"/>
<accession>A0AAJ0GL11</accession>
<feature type="compositionally biased region" description="Polar residues" evidence="1">
    <location>
        <begin position="85"/>
        <end position="94"/>
    </location>
</feature>
<feature type="region of interest" description="Disordered" evidence="1">
    <location>
        <begin position="85"/>
        <end position="104"/>
    </location>
</feature>
<organism evidence="2 3">
    <name type="scientific">Chaetomium strumarium</name>
    <dbReference type="NCBI Taxonomy" id="1170767"/>
    <lineage>
        <taxon>Eukaryota</taxon>
        <taxon>Fungi</taxon>
        <taxon>Dikarya</taxon>
        <taxon>Ascomycota</taxon>
        <taxon>Pezizomycotina</taxon>
        <taxon>Sordariomycetes</taxon>
        <taxon>Sordariomycetidae</taxon>
        <taxon>Sordariales</taxon>
        <taxon>Chaetomiaceae</taxon>
        <taxon>Chaetomium</taxon>
    </lineage>
</organism>
<dbReference type="EMBL" id="JAUDZG010000008">
    <property type="protein sequence ID" value="KAK3301842.1"/>
    <property type="molecule type" value="Genomic_DNA"/>
</dbReference>
<sequence length="104" mass="11837">MTFPLHVRCRTHGFPRRCGSGPASGHNGWLFLFEDHIVPKFFANKDLVSDLKQASAFWVQDIDTVVKAKVEDEERYQAELRSLFSSQGHSTDSSKIPFENKTLP</sequence>
<dbReference type="RefSeq" id="XP_062717622.1">
    <property type="nucleotide sequence ID" value="XM_062864097.1"/>
</dbReference>